<sequence>MERKRIRLRLMFDEEEEEEEEEDRDRRSSLRKRKRARYIEDDDEEEEEEEDSNEGEEEEDNKESSEQPGPSTQCTHNQRMQKNRLLTVTCGNKTGILDVEKLNRGKQKLIHWFSPPTFEEFGGKGSCKKWKRSIFYGNKPLQFFEELVLETEEERVGVENGGEVIDSGADKSEEEEDKKQQGEIDEDVPAVDDNDNGVCEGDVSDRNHHL</sequence>
<keyword evidence="2" id="KW-0804">Transcription</keyword>
<reference evidence="6" key="2">
    <citation type="submission" date="2025-09" db="UniProtKB">
        <authorList>
            <consortium name="Ensembl"/>
        </authorList>
    </citation>
    <scope>IDENTIFICATION</scope>
</reference>
<keyword evidence="1" id="KW-0805">Transcription regulation</keyword>
<keyword evidence="7" id="KW-1185">Reference proteome</keyword>
<dbReference type="GO" id="GO:0046872">
    <property type="term" value="F:metal ion binding"/>
    <property type="evidence" value="ECO:0007669"/>
    <property type="project" value="UniProtKB-KW"/>
</dbReference>
<organism evidence="6 7">
    <name type="scientific">Dicentrarchus labrax</name>
    <name type="common">European seabass</name>
    <name type="synonym">Morone labrax</name>
    <dbReference type="NCBI Taxonomy" id="13489"/>
    <lineage>
        <taxon>Eukaryota</taxon>
        <taxon>Metazoa</taxon>
        <taxon>Chordata</taxon>
        <taxon>Craniata</taxon>
        <taxon>Vertebrata</taxon>
        <taxon>Euteleostomi</taxon>
        <taxon>Actinopterygii</taxon>
        <taxon>Neopterygii</taxon>
        <taxon>Teleostei</taxon>
        <taxon>Neoteleostei</taxon>
        <taxon>Acanthomorphata</taxon>
        <taxon>Eupercaria</taxon>
        <taxon>Moronidae</taxon>
        <taxon>Dicentrarchus</taxon>
    </lineage>
</organism>
<dbReference type="GO" id="GO:0000978">
    <property type="term" value="F:RNA polymerase II cis-regulatory region sequence-specific DNA binding"/>
    <property type="evidence" value="ECO:0007669"/>
    <property type="project" value="TreeGrafter"/>
</dbReference>
<feature type="compositionally biased region" description="Acidic residues" evidence="4">
    <location>
        <begin position="40"/>
        <end position="61"/>
    </location>
</feature>
<evidence type="ECO:0000313" key="6">
    <source>
        <dbReference type="Ensembl" id="ENSDLAP00005073345.1"/>
    </source>
</evidence>
<dbReference type="Gene3D" id="3.10.390.10">
    <property type="entry name" value="SAND domain-like"/>
    <property type="match status" value="1"/>
</dbReference>
<evidence type="ECO:0000256" key="1">
    <source>
        <dbReference type="ARBA" id="ARBA00023015"/>
    </source>
</evidence>
<feature type="compositionally biased region" description="Acidic residues" evidence="4">
    <location>
        <begin position="13"/>
        <end position="23"/>
    </location>
</feature>
<evidence type="ECO:0000259" key="5">
    <source>
        <dbReference type="PROSITE" id="PS50864"/>
    </source>
</evidence>
<dbReference type="Ensembl" id="ENSDLAT00005075331.1">
    <property type="protein sequence ID" value="ENSDLAP00005073345.1"/>
    <property type="gene ID" value="ENSDLAG00005035083.1"/>
</dbReference>
<evidence type="ECO:0000256" key="4">
    <source>
        <dbReference type="SAM" id="MobiDB-lite"/>
    </source>
</evidence>
<proteinExistence type="predicted"/>
<evidence type="ECO:0000256" key="3">
    <source>
        <dbReference type="ARBA" id="ARBA00023242"/>
    </source>
</evidence>
<evidence type="ECO:0000256" key="2">
    <source>
        <dbReference type="ARBA" id="ARBA00023163"/>
    </source>
</evidence>
<dbReference type="PROSITE" id="PS50864">
    <property type="entry name" value="SAND"/>
    <property type="match status" value="1"/>
</dbReference>
<dbReference type="InterPro" id="IPR000770">
    <property type="entry name" value="SAND_dom"/>
</dbReference>
<dbReference type="GeneTree" id="ENSGT01110000267509"/>
<dbReference type="PANTHER" id="PTHR10417">
    <property type="entry name" value="GLUCOCORTICOID MODULATORY ELEMENT-BINDING PROTEIN"/>
    <property type="match status" value="1"/>
</dbReference>
<dbReference type="GO" id="GO:0005634">
    <property type="term" value="C:nucleus"/>
    <property type="evidence" value="ECO:0007669"/>
    <property type="project" value="TreeGrafter"/>
</dbReference>
<keyword evidence="3" id="KW-0539">Nucleus</keyword>
<dbReference type="SMART" id="SM00258">
    <property type="entry name" value="SAND"/>
    <property type="match status" value="1"/>
</dbReference>
<feature type="region of interest" description="Disordered" evidence="4">
    <location>
        <begin position="1"/>
        <end position="80"/>
    </location>
</feature>
<feature type="compositionally biased region" description="Acidic residues" evidence="4">
    <location>
        <begin position="183"/>
        <end position="195"/>
    </location>
</feature>
<dbReference type="SUPFAM" id="SSF63763">
    <property type="entry name" value="SAND domain-like"/>
    <property type="match status" value="1"/>
</dbReference>
<evidence type="ECO:0000313" key="7">
    <source>
        <dbReference type="Proteomes" id="UP000694389"/>
    </source>
</evidence>
<feature type="domain" description="SAND" evidence="5">
    <location>
        <begin position="75"/>
        <end position="142"/>
    </location>
</feature>
<dbReference type="GO" id="GO:0006357">
    <property type="term" value="P:regulation of transcription by RNA polymerase II"/>
    <property type="evidence" value="ECO:0007669"/>
    <property type="project" value="TreeGrafter"/>
</dbReference>
<dbReference type="InterPro" id="IPR010919">
    <property type="entry name" value="SAND-like_dom_sf"/>
</dbReference>
<reference evidence="6" key="1">
    <citation type="submission" date="2025-08" db="UniProtKB">
        <authorList>
            <consortium name="Ensembl"/>
        </authorList>
    </citation>
    <scope>IDENTIFICATION</scope>
</reference>
<name>A0A8P4K458_DICLA</name>
<feature type="compositionally biased region" description="Polar residues" evidence="4">
    <location>
        <begin position="67"/>
        <end position="80"/>
    </location>
</feature>
<protein>
    <recommendedName>
        <fullName evidence="5">SAND domain-containing protein</fullName>
    </recommendedName>
</protein>
<dbReference type="PANTHER" id="PTHR10417:SF9">
    <property type="entry name" value="SP140 NUCLEAR BODY PROTEIN"/>
    <property type="match status" value="1"/>
</dbReference>
<accession>A0A8P4K458</accession>
<dbReference type="AlphaFoldDB" id="A0A8P4K458"/>
<dbReference type="Proteomes" id="UP000694389">
    <property type="component" value="Unassembled WGS sequence"/>
</dbReference>
<dbReference type="Pfam" id="PF01342">
    <property type="entry name" value="SAND"/>
    <property type="match status" value="1"/>
</dbReference>
<feature type="region of interest" description="Disordered" evidence="4">
    <location>
        <begin position="154"/>
        <end position="210"/>
    </location>
</feature>